<dbReference type="InterPro" id="IPR030832">
    <property type="entry name" value="Acidic_LPXTA"/>
</dbReference>
<protein>
    <recommendedName>
        <fullName evidence="6">Peptidase</fullName>
    </recommendedName>
</protein>
<keyword evidence="5" id="KW-1185">Reference proteome</keyword>
<comment type="caution">
    <text evidence="4">The sequence shown here is derived from an EMBL/GenBank/DDBJ whole genome shotgun (WGS) entry which is preliminary data.</text>
</comment>
<dbReference type="AlphaFoldDB" id="A0A0B0ICT1"/>
<dbReference type="RefSeq" id="WP_034632095.1">
    <property type="nucleotide sequence ID" value="NZ_JRJU01000032.1"/>
</dbReference>
<name>A0A0B0ICT1_9BACI</name>
<feature type="signal peptide" evidence="3">
    <location>
        <begin position="1"/>
        <end position="23"/>
    </location>
</feature>
<feature type="chain" id="PRO_5002075933" description="Peptidase" evidence="3">
    <location>
        <begin position="24"/>
        <end position="403"/>
    </location>
</feature>
<evidence type="ECO:0000256" key="1">
    <source>
        <dbReference type="SAM" id="MobiDB-lite"/>
    </source>
</evidence>
<keyword evidence="3" id="KW-0732">Signal</keyword>
<feature type="region of interest" description="Disordered" evidence="1">
    <location>
        <begin position="341"/>
        <end position="373"/>
    </location>
</feature>
<dbReference type="STRING" id="333138.LQ50_19720"/>
<reference evidence="4 5" key="1">
    <citation type="submission" date="2014-09" db="EMBL/GenBank/DDBJ databases">
        <title>Genome sequencing and annotation of Bacillus Okhensis strain Kh10-101T.</title>
        <authorList>
            <person name="Prakash J.S."/>
        </authorList>
    </citation>
    <scope>NUCLEOTIDE SEQUENCE [LARGE SCALE GENOMIC DNA]</scope>
    <source>
        <strain evidence="5">Kh10-101T</strain>
    </source>
</reference>
<accession>A0A0B0ICT1</accession>
<organism evidence="4 5">
    <name type="scientific">Halalkalibacter okhensis</name>
    <dbReference type="NCBI Taxonomy" id="333138"/>
    <lineage>
        <taxon>Bacteria</taxon>
        <taxon>Bacillati</taxon>
        <taxon>Bacillota</taxon>
        <taxon>Bacilli</taxon>
        <taxon>Bacillales</taxon>
        <taxon>Bacillaceae</taxon>
        <taxon>Halalkalibacter</taxon>
    </lineage>
</organism>
<evidence type="ECO:0008006" key="6">
    <source>
        <dbReference type="Google" id="ProtNLM"/>
    </source>
</evidence>
<sequence>MKGLFMSLLVVLGLVVSPLYSFAAVEETQLQDLLQEVGWTKDELEEYLDFWGLTLDDFDDFEDLSSFLGPVLTEETLEEILAEYGLTLEEATELLILNGELEEGQAILDVYTFVDDLDIDLYYYTLTPITDENLQELLETYDLTLEELIALLEEHGDSLDYYEFIEDLEWAVEYYLYYYEEEEEIDFSEIDDLFDQLGLTYEELDRLFEHFLTLDLEDPAFLERLERLAERMMVFEDFDEASELTAAQIAELLAIFQEALDLLEIDVKYYLVKDDEKKPVSLATLMTMTTTDGYGLLIELYNRQGEFLADLLFTADMLGSEIIVETGKDLKKTEEVIVKQTEKKSEKKAEKKPAPAEKKPVKKTERGAKLPKTASNSIVNAASGLAVAVAGFALYRRFRVKGV</sequence>
<evidence type="ECO:0000313" key="4">
    <source>
        <dbReference type="EMBL" id="KHF38707.1"/>
    </source>
</evidence>
<keyword evidence="2" id="KW-0812">Transmembrane</keyword>
<dbReference type="EMBL" id="JRJU01000032">
    <property type="protein sequence ID" value="KHF38707.1"/>
    <property type="molecule type" value="Genomic_DNA"/>
</dbReference>
<evidence type="ECO:0000256" key="2">
    <source>
        <dbReference type="SAM" id="Phobius"/>
    </source>
</evidence>
<dbReference type="Proteomes" id="UP000030832">
    <property type="component" value="Unassembled WGS sequence"/>
</dbReference>
<gene>
    <name evidence="4" type="ORF">LQ50_19720</name>
</gene>
<dbReference type="NCBIfam" id="TIGR04383">
    <property type="entry name" value="acidic_w_LPXTA"/>
    <property type="match status" value="2"/>
</dbReference>
<dbReference type="eggNOG" id="COG0402">
    <property type="taxonomic scope" value="Bacteria"/>
</dbReference>
<keyword evidence="2" id="KW-0472">Membrane</keyword>
<evidence type="ECO:0000313" key="5">
    <source>
        <dbReference type="Proteomes" id="UP000030832"/>
    </source>
</evidence>
<feature type="transmembrane region" description="Helical" evidence="2">
    <location>
        <begin position="378"/>
        <end position="395"/>
    </location>
</feature>
<dbReference type="NCBIfam" id="TIGR01167">
    <property type="entry name" value="LPXTG_anchor"/>
    <property type="match status" value="1"/>
</dbReference>
<evidence type="ECO:0000256" key="3">
    <source>
        <dbReference type="SAM" id="SignalP"/>
    </source>
</evidence>
<dbReference type="OrthoDB" id="2718583at2"/>
<proteinExistence type="predicted"/>
<feature type="compositionally biased region" description="Basic and acidic residues" evidence="1">
    <location>
        <begin position="341"/>
        <end position="368"/>
    </location>
</feature>
<keyword evidence="2" id="KW-1133">Transmembrane helix</keyword>